<dbReference type="Proteomes" id="UP000008068">
    <property type="component" value="Unassembled WGS sequence"/>
</dbReference>
<dbReference type="HOGENOM" id="CLU_2348531_0_0_1"/>
<dbReference type="InParanoid" id="G0MYA6"/>
<organism evidence="2">
    <name type="scientific">Caenorhabditis brenneri</name>
    <name type="common">Nematode worm</name>
    <dbReference type="NCBI Taxonomy" id="135651"/>
    <lineage>
        <taxon>Eukaryota</taxon>
        <taxon>Metazoa</taxon>
        <taxon>Ecdysozoa</taxon>
        <taxon>Nematoda</taxon>
        <taxon>Chromadorea</taxon>
        <taxon>Rhabditida</taxon>
        <taxon>Rhabditina</taxon>
        <taxon>Rhabditomorpha</taxon>
        <taxon>Rhabditoidea</taxon>
        <taxon>Rhabditidae</taxon>
        <taxon>Peloderinae</taxon>
        <taxon>Caenorhabditis</taxon>
    </lineage>
</organism>
<reference evidence="2" key="1">
    <citation type="submission" date="2011-07" db="EMBL/GenBank/DDBJ databases">
        <authorList>
            <consortium name="Caenorhabditis brenneri Sequencing and Analysis Consortium"/>
            <person name="Wilson R.K."/>
        </authorList>
    </citation>
    <scope>NUCLEOTIDE SEQUENCE [LARGE SCALE GENOMIC DNA]</scope>
    <source>
        <strain evidence="2">PB2801</strain>
    </source>
</reference>
<gene>
    <name evidence="1" type="ORF">CAEBREN_05764</name>
</gene>
<protein>
    <submittedName>
        <fullName evidence="1">Uncharacterized protein</fullName>
    </submittedName>
</protein>
<accession>G0MYA6</accession>
<sequence>MKVWIEWDDDPFLKARRNMSRNAWNSYNMMLLRYIQQKNLFIHHSLTKGERYQELCQICNCIADTLEMGKLPYSPYWRNLVISNINYLKSLDGCFIF</sequence>
<dbReference type="AlphaFoldDB" id="G0MYA6"/>
<evidence type="ECO:0000313" key="1">
    <source>
        <dbReference type="EMBL" id="EGT47507.1"/>
    </source>
</evidence>
<proteinExistence type="predicted"/>
<name>G0MYA6_CAEBE</name>
<dbReference type="eggNOG" id="ENOG502TK7N">
    <property type="taxonomic scope" value="Eukaryota"/>
</dbReference>
<keyword evidence="2" id="KW-1185">Reference proteome</keyword>
<evidence type="ECO:0000313" key="2">
    <source>
        <dbReference type="Proteomes" id="UP000008068"/>
    </source>
</evidence>
<dbReference type="EMBL" id="GL379820">
    <property type="protein sequence ID" value="EGT47507.1"/>
    <property type="molecule type" value="Genomic_DNA"/>
</dbReference>